<evidence type="ECO:0000313" key="2">
    <source>
        <dbReference type="Proteomes" id="UP001055811"/>
    </source>
</evidence>
<dbReference type="EMBL" id="CM042014">
    <property type="protein sequence ID" value="KAI3724436.1"/>
    <property type="molecule type" value="Genomic_DNA"/>
</dbReference>
<protein>
    <submittedName>
        <fullName evidence="1">Uncharacterized protein</fullName>
    </submittedName>
</protein>
<reference evidence="1 2" key="2">
    <citation type="journal article" date="2022" name="Mol. Ecol. Resour.">
        <title>The genomes of chicory, endive, great burdock and yacon provide insights into Asteraceae paleo-polyploidization history and plant inulin production.</title>
        <authorList>
            <person name="Fan W."/>
            <person name="Wang S."/>
            <person name="Wang H."/>
            <person name="Wang A."/>
            <person name="Jiang F."/>
            <person name="Liu H."/>
            <person name="Zhao H."/>
            <person name="Xu D."/>
            <person name="Zhang Y."/>
        </authorList>
    </citation>
    <scope>NUCLEOTIDE SEQUENCE [LARGE SCALE GENOMIC DNA]</scope>
    <source>
        <strain evidence="2">cv. Punajuju</strain>
        <tissue evidence="1">Leaves</tissue>
    </source>
</reference>
<evidence type="ECO:0000313" key="1">
    <source>
        <dbReference type="EMBL" id="KAI3724436.1"/>
    </source>
</evidence>
<comment type="caution">
    <text evidence="1">The sequence shown here is derived from an EMBL/GenBank/DDBJ whole genome shotgun (WGS) entry which is preliminary data.</text>
</comment>
<proteinExistence type="predicted"/>
<sequence>MDSASKTAYSREDTEEMELQCHKEIEPVFFHLLFLFEEALKAVKELLSETAEGDLASVCSWPDEIKHRWNWQWTSELH</sequence>
<gene>
    <name evidence="1" type="ORF">L2E82_36211</name>
</gene>
<organism evidence="1 2">
    <name type="scientific">Cichorium intybus</name>
    <name type="common">Chicory</name>
    <dbReference type="NCBI Taxonomy" id="13427"/>
    <lineage>
        <taxon>Eukaryota</taxon>
        <taxon>Viridiplantae</taxon>
        <taxon>Streptophyta</taxon>
        <taxon>Embryophyta</taxon>
        <taxon>Tracheophyta</taxon>
        <taxon>Spermatophyta</taxon>
        <taxon>Magnoliopsida</taxon>
        <taxon>eudicotyledons</taxon>
        <taxon>Gunneridae</taxon>
        <taxon>Pentapetalae</taxon>
        <taxon>asterids</taxon>
        <taxon>campanulids</taxon>
        <taxon>Asterales</taxon>
        <taxon>Asteraceae</taxon>
        <taxon>Cichorioideae</taxon>
        <taxon>Cichorieae</taxon>
        <taxon>Cichoriinae</taxon>
        <taxon>Cichorium</taxon>
    </lineage>
</organism>
<name>A0ACB9BQY1_CICIN</name>
<reference evidence="2" key="1">
    <citation type="journal article" date="2022" name="Mol. Ecol. Resour.">
        <title>The genomes of chicory, endive, great burdock and yacon provide insights into Asteraceae palaeo-polyploidization history and plant inulin production.</title>
        <authorList>
            <person name="Fan W."/>
            <person name="Wang S."/>
            <person name="Wang H."/>
            <person name="Wang A."/>
            <person name="Jiang F."/>
            <person name="Liu H."/>
            <person name="Zhao H."/>
            <person name="Xu D."/>
            <person name="Zhang Y."/>
        </authorList>
    </citation>
    <scope>NUCLEOTIDE SEQUENCE [LARGE SCALE GENOMIC DNA]</scope>
    <source>
        <strain evidence="2">cv. Punajuju</strain>
    </source>
</reference>
<dbReference type="Proteomes" id="UP001055811">
    <property type="component" value="Linkage Group LG06"/>
</dbReference>
<accession>A0ACB9BQY1</accession>
<keyword evidence="2" id="KW-1185">Reference proteome</keyword>